<dbReference type="OrthoDB" id="272468at2"/>
<organism evidence="2 3">
    <name type="scientific">Pirellulimonas nuda</name>
    <dbReference type="NCBI Taxonomy" id="2528009"/>
    <lineage>
        <taxon>Bacteria</taxon>
        <taxon>Pseudomonadati</taxon>
        <taxon>Planctomycetota</taxon>
        <taxon>Planctomycetia</taxon>
        <taxon>Pirellulales</taxon>
        <taxon>Lacipirellulaceae</taxon>
        <taxon>Pirellulimonas</taxon>
    </lineage>
</organism>
<dbReference type="GO" id="GO:0016787">
    <property type="term" value="F:hydrolase activity"/>
    <property type="evidence" value="ECO:0007669"/>
    <property type="project" value="InterPro"/>
</dbReference>
<sequence>MRIFPLRSIVAFALVWALIGARPVLAEQDEAGFRPLFDGKTLEGWDGDPALWQASDGVIRSVTTDDAPLEYNQFLIWDGEVGDFVLRLEFRVADRGVGNSGVQYRSKRMPDAGNWVVGGYQADIERTNKHMGILYEERGRGILANRGEKVELTAGPKGVKKQVVGKVGDPAEIVDGVRAGEWQTLEVSAVGNELVHKLNGRTTVRVVDNDAAHAAQRGIVALQVHKGPAMQIEFRNIRLKDIARNDGAVSNE</sequence>
<gene>
    <name evidence="2" type="ORF">Pla175_14080</name>
</gene>
<dbReference type="InterPro" id="IPR010496">
    <property type="entry name" value="AL/BT2_dom"/>
</dbReference>
<evidence type="ECO:0000313" key="3">
    <source>
        <dbReference type="Proteomes" id="UP000317429"/>
    </source>
</evidence>
<evidence type="ECO:0000313" key="2">
    <source>
        <dbReference type="EMBL" id="QDU88038.1"/>
    </source>
</evidence>
<dbReference type="RefSeq" id="WP_145282529.1">
    <property type="nucleotide sequence ID" value="NZ_CP036291.1"/>
</dbReference>
<feature type="domain" description="3-keto-alpha-glucoside-1,2-lyase/3-keto-2-hydroxy-glucal hydratase" evidence="1">
    <location>
        <begin position="32"/>
        <end position="240"/>
    </location>
</feature>
<dbReference type="EMBL" id="CP036291">
    <property type="protein sequence ID" value="QDU88038.1"/>
    <property type="molecule type" value="Genomic_DNA"/>
</dbReference>
<name>A0A518D982_9BACT</name>
<keyword evidence="3" id="KW-1185">Reference proteome</keyword>
<reference evidence="2 3" key="1">
    <citation type="submission" date="2019-02" db="EMBL/GenBank/DDBJ databases">
        <title>Deep-cultivation of Planctomycetes and their phenomic and genomic characterization uncovers novel biology.</title>
        <authorList>
            <person name="Wiegand S."/>
            <person name="Jogler M."/>
            <person name="Boedeker C."/>
            <person name="Pinto D."/>
            <person name="Vollmers J."/>
            <person name="Rivas-Marin E."/>
            <person name="Kohn T."/>
            <person name="Peeters S.H."/>
            <person name="Heuer A."/>
            <person name="Rast P."/>
            <person name="Oberbeckmann S."/>
            <person name="Bunk B."/>
            <person name="Jeske O."/>
            <person name="Meyerdierks A."/>
            <person name="Storesund J.E."/>
            <person name="Kallscheuer N."/>
            <person name="Luecker S."/>
            <person name="Lage O.M."/>
            <person name="Pohl T."/>
            <person name="Merkel B.J."/>
            <person name="Hornburger P."/>
            <person name="Mueller R.-W."/>
            <person name="Bruemmer F."/>
            <person name="Labrenz M."/>
            <person name="Spormann A.M."/>
            <person name="Op den Camp H."/>
            <person name="Overmann J."/>
            <person name="Amann R."/>
            <person name="Jetten M.S.M."/>
            <person name="Mascher T."/>
            <person name="Medema M.H."/>
            <person name="Devos D.P."/>
            <person name="Kaster A.-K."/>
            <person name="Ovreas L."/>
            <person name="Rohde M."/>
            <person name="Galperin M.Y."/>
            <person name="Jogler C."/>
        </authorList>
    </citation>
    <scope>NUCLEOTIDE SEQUENCE [LARGE SCALE GENOMIC DNA]</scope>
    <source>
        <strain evidence="2 3">Pla175</strain>
    </source>
</reference>
<dbReference type="KEGG" id="pnd:Pla175_14080"/>
<dbReference type="Gene3D" id="2.60.120.560">
    <property type="entry name" value="Exo-inulinase, domain 1"/>
    <property type="match status" value="1"/>
</dbReference>
<evidence type="ECO:0000259" key="1">
    <source>
        <dbReference type="Pfam" id="PF06439"/>
    </source>
</evidence>
<proteinExistence type="predicted"/>
<accession>A0A518D982</accession>
<dbReference type="Proteomes" id="UP000317429">
    <property type="component" value="Chromosome"/>
</dbReference>
<dbReference type="Pfam" id="PF06439">
    <property type="entry name" value="3keto-disac_hyd"/>
    <property type="match status" value="1"/>
</dbReference>
<protein>
    <recommendedName>
        <fullName evidence="1">3-keto-alpha-glucoside-1,2-lyase/3-keto-2-hydroxy-glucal hydratase domain-containing protein</fullName>
    </recommendedName>
</protein>
<dbReference type="AlphaFoldDB" id="A0A518D982"/>